<sequence>MSALRNITKVECIGRDIQRVGWEISHQSCPFAYPRAGTRRPLKVKGNGWTGQARKTVGMILTMVQEGRIARRAMFFFAGTSIDGKGRFEYGMAQKLDPDVPFITIAASEVSSH</sequence>
<organism evidence="2 3">
    <name type="scientific">Armillaria gallica</name>
    <name type="common">Bulbous honey fungus</name>
    <name type="synonym">Armillaria bulbosa</name>
    <dbReference type="NCBI Taxonomy" id="47427"/>
    <lineage>
        <taxon>Eukaryota</taxon>
        <taxon>Fungi</taxon>
        <taxon>Dikarya</taxon>
        <taxon>Basidiomycota</taxon>
        <taxon>Agaricomycotina</taxon>
        <taxon>Agaricomycetes</taxon>
        <taxon>Agaricomycetidae</taxon>
        <taxon>Agaricales</taxon>
        <taxon>Marasmiineae</taxon>
        <taxon>Physalacriaceae</taxon>
        <taxon>Armillaria</taxon>
    </lineage>
</organism>
<evidence type="ECO:0000313" key="3">
    <source>
        <dbReference type="Proteomes" id="UP000217790"/>
    </source>
</evidence>
<dbReference type="EMBL" id="KZ293646">
    <property type="protein sequence ID" value="PBL00152.1"/>
    <property type="molecule type" value="Genomic_DNA"/>
</dbReference>
<dbReference type="InParanoid" id="A0A2H3DY76"/>
<accession>A0A2H3DY76</accession>
<dbReference type="GO" id="GO:0005524">
    <property type="term" value="F:ATP binding"/>
    <property type="evidence" value="ECO:0007669"/>
    <property type="project" value="InterPro"/>
</dbReference>
<name>A0A2H3DY76_ARMGA</name>
<dbReference type="InterPro" id="IPR010339">
    <property type="entry name" value="TIP49_P-loop"/>
</dbReference>
<reference evidence="3" key="1">
    <citation type="journal article" date="2017" name="Nat. Ecol. Evol.">
        <title>Genome expansion and lineage-specific genetic innovations in the forest pathogenic fungi Armillaria.</title>
        <authorList>
            <person name="Sipos G."/>
            <person name="Prasanna A.N."/>
            <person name="Walter M.C."/>
            <person name="O'Connor E."/>
            <person name="Balint B."/>
            <person name="Krizsan K."/>
            <person name="Kiss B."/>
            <person name="Hess J."/>
            <person name="Varga T."/>
            <person name="Slot J."/>
            <person name="Riley R."/>
            <person name="Boka B."/>
            <person name="Rigling D."/>
            <person name="Barry K."/>
            <person name="Lee J."/>
            <person name="Mihaltcheva S."/>
            <person name="LaButti K."/>
            <person name="Lipzen A."/>
            <person name="Waldron R."/>
            <person name="Moloney N.M."/>
            <person name="Sperisen C."/>
            <person name="Kredics L."/>
            <person name="Vagvoelgyi C."/>
            <person name="Patrignani A."/>
            <person name="Fitzpatrick D."/>
            <person name="Nagy I."/>
            <person name="Doyle S."/>
            <person name="Anderson J.B."/>
            <person name="Grigoriev I.V."/>
            <person name="Gueldener U."/>
            <person name="Muensterkoetter M."/>
            <person name="Nagy L.G."/>
        </authorList>
    </citation>
    <scope>NUCLEOTIDE SEQUENCE [LARGE SCALE GENOMIC DNA]</scope>
    <source>
        <strain evidence="3">Ar21-2</strain>
    </source>
</reference>
<dbReference type="InterPro" id="IPR027417">
    <property type="entry name" value="P-loop_NTPase"/>
</dbReference>
<proteinExistence type="predicted"/>
<dbReference type="AlphaFoldDB" id="A0A2H3DY76"/>
<keyword evidence="3" id="KW-1185">Reference proteome</keyword>
<gene>
    <name evidence="2" type="ORF">ARMGADRAFT_366111</name>
</gene>
<protein>
    <recommendedName>
        <fullName evidence="1">TIP49 P-loop domain-containing protein</fullName>
    </recommendedName>
</protein>
<dbReference type="Pfam" id="PF06068">
    <property type="entry name" value="TIP49"/>
    <property type="match status" value="1"/>
</dbReference>
<dbReference type="STRING" id="47427.A0A2H3DY76"/>
<evidence type="ECO:0000313" key="2">
    <source>
        <dbReference type="EMBL" id="PBL00152.1"/>
    </source>
</evidence>
<dbReference type="Gene3D" id="3.40.50.300">
    <property type="entry name" value="P-loop containing nucleotide triphosphate hydrolases"/>
    <property type="match status" value="1"/>
</dbReference>
<dbReference type="Proteomes" id="UP000217790">
    <property type="component" value="Unassembled WGS sequence"/>
</dbReference>
<feature type="domain" description="TIP49 P-loop" evidence="1">
    <location>
        <begin position="48"/>
        <end position="112"/>
    </location>
</feature>
<evidence type="ECO:0000259" key="1">
    <source>
        <dbReference type="Pfam" id="PF06068"/>
    </source>
</evidence>